<evidence type="ECO:0000256" key="1">
    <source>
        <dbReference type="SAM" id="SignalP"/>
    </source>
</evidence>
<dbReference type="EMBL" id="LR899759">
    <property type="protein sequence ID" value="CAD7242266.1"/>
    <property type="molecule type" value="Genomic_DNA"/>
</dbReference>
<dbReference type="Gene3D" id="3.20.20.370">
    <property type="entry name" value="Glycoside hydrolase/deacetylase"/>
    <property type="match status" value="1"/>
</dbReference>
<organism evidence="2">
    <name type="scientific">Darwinula stevensoni</name>
    <dbReference type="NCBI Taxonomy" id="69355"/>
    <lineage>
        <taxon>Eukaryota</taxon>
        <taxon>Metazoa</taxon>
        <taxon>Ecdysozoa</taxon>
        <taxon>Arthropoda</taxon>
        <taxon>Crustacea</taxon>
        <taxon>Oligostraca</taxon>
        <taxon>Ostracoda</taxon>
        <taxon>Podocopa</taxon>
        <taxon>Podocopida</taxon>
        <taxon>Darwinulocopina</taxon>
        <taxon>Darwinuloidea</taxon>
        <taxon>Darwinulidae</taxon>
        <taxon>Darwinula</taxon>
    </lineage>
</organism>
<proteinExistence type="predicted"/>
<dbReference type="Proteomes" id="UP000677054">
    <property type="component" value="Unassembled WGS sequence"/>
</dbReference>
<dbReference type="OrthoDB" id="504708at2759"/>
<evidence type="ECO:0000313" key="3">
    <source>
        <dbReference type="Proteomes" id="UP000677054"/>
    </source>
</evidence>
<evidence type="ECO:0000313" key="2">
    <source>
        <dbReference type="EMBL" id="CAD7242266.1"/>
    </source>
</evidence>
<keyword evidence="1" id="KW-0732">Signal</keyword>
<dbReference type="InterPro" id="IPR011330">
    <property type="entry name" value="Glyco_hydro/deAcase_b/a-brl"/>
</dbReference>
<dbReference type="PANTHER" id="PTHR45985:SF3">
    <property type="entry name" value="CHITIN DEACETYLASE-LIKE 4"/>
    <property type="match status" value="1"/>
</dbReference>
<dbReference type="GO" id="GO:0005975">
    <property type="term" value="P:carbohydrate metabolic process"/>
    <property type="evidence" value="ECO:0007669"/>
    <property type="project" value="InterPro"/>
</dbReference>
<name>A0A7R9A486_9CRUS</name>
<reference evidence="2" key="1">
    <citation type="submission" date="2020-11" db="EMBL/GenBank/DDBJ databases">
        <authorList>
            <person name="Tran Van P."/>
        </authorList>
    </citation>
    <scope>NUCLEOTIDE SEQUENCE</scope>
</reference>
<dbReference type="PANTHER" id="PTHR45985">
    <property type="match status" value="1"/>
</dbReference>
<feature type="chain" id="PRO_5036209699" description="NodB homology domain-containing protein" evidence="1">
    <location>
        <begin position="23"/>
        <end position="395"/>
    </location>
</feature>
<dbReference type="AlphaFoldDB" id="A0A7R9A486"/>
<feature type="signal peptide" evidence="1">
    <location>
        <begin position="1"/>
        <end position="22"/>
    </location>
</feature>
<dbReference type="SUPFAM" id="SSF88713">
    <property type="entry name" value="Glycoside hydrolase/deacetylase"/>
    <property type="match status" value="1"/>
</dbReference>
<accession>A0A7R9A486</accession>
<protein>
    <recommendedName>
        <fullName evidence="4">NodB homology domain-containing protein</fullName>
    </recommendedName>
</protein>
<sequence>MRVLGVQVVAFFFLQGIPWGQFQEFFTDPLCPQDACFIPDCNCPSSYPPDGLPVDRTPQFIVLSFDDAVTDVTYPLYKELLFQDGTPSKLNPNGCGIGTTFFLSHEFSNYQHVHDLHLRGYEIASHSISHRTPVTHWEDLPAADVALEMDGLRQIVAKFANFNGSYIKGARVPFLQTSGDEYYQALVENNFIYDASRPTRTLMDQGLWPFTYEVDYSESEFLDCQIEPCAKGPFPKFWQVPIVDLVDTNGTECAMLDQCDNRPETYDQAIELLRNNFRRMYEESAGRSPLGLYTHASWFLGEWTHNFAALNDFLDEVLTNYDDVWVVSVGELIKWMQEPLPNDIMTSLDCDDPPPATDCAGLFCGPYFLDGEERNFVSCVACPREYPWVGNPDGQ</sequence>
<evidence type="ECO:0008006" key="4">
    <source>
        <dbReference type="Google" id="ProtNLM"/>
    </source>
</evidence>
<dbReference type="EMBL" id="CAJPEV010000242">
    <property type="protein sequence ID" value="CAG0882862.1"/>
    <property type="molecule type" value="Genomic_DNA"/>
</dbReference>
<gene>
    <name evidence="2" type="ORF">DSTB1V02_LOCUS2237</name>
</gene>
<keyword evidence="3" id="KW-1185">Reference proteome</keyword>
<dbReference type="InterPro" id="IPR052740">
    <property type="entry name" value="CE4"/>
</dbReference>